<feature type="transmembrane region" description="Helical" evidence="1">
    <location>
        <begin position="166"/>
        <end position="191"/>
    </location>
</feature>
<keyword evidence="1" id="KW-0472">Membrane</keyword>
<feature type="transmembrane region" description="Helical" evidence="1">
    <location>
        <begin position="53"/>
        <end position="72"/>
    </location>
</feature>
<reference evidence="2" key="1">
    <citation type="journal article" date="2014" name="Int. J. Syst. Evol. Microbiol.">
        <title>Complete genome sequence of Corynebacterium casei LMG S-19264T (=DSM 44701T), isolated from a smear-ripened cheese.</title>
        <authorList>
            <consortium name="US DOE Joint Genome Institute (JGI-PGF)"/>
            <person name="Walter F."/>
            <person name="Albersmeier A."/>
            <person name="Kalinowski J."/>
            <person name="Ruckert C."/>
        </authorList>
    </citation>
    <scope>NUCLEOTIDE SEQUENCE</scope>
    <source>
        <strain evidence="2">JCM 3276</strain>
    </source>
</reference>
<dbReference type="AlphaFoldDB" id="A0A918GE34"/>
<feature type="transmembrane region" description="Helical" evidence="1">
    <location>
        <begin position="222"/>
        <end position="244"/>
    </location>
</feature>
<organism evidence="2 3">
    <name type="scientific">Actinokineospora fastidiosa</name>
    <dbReference type="NCBI Taxonomy" id="1816"/>
    <lineage>
        <taxon>Bacteria</taxon>
        <taxon>Bacillati</taxon>
        <taxon>Actinomycetota</taxon>
        <taxon>Actinomycetes</taxon>
        <taxon>Pseudonocardiales</taxon>
        <taxon>Pseudonocardiaceae</taxon>
        <taxon>Actinokineospora</taxon>
    </lineage>
</organism>
<feature type="transmembrane region" description="Helical" evidence="1">
    <location>
        <begin position="197"/>
        <end position="217"/>
    </location>
</feature>
<name>A0A918GE34_9PSEU</name>
<feature type="transmembrane region" description="Helical" evidence="1">
    <location>
        <begin position="264"/>
        <end position="283"/>
    </location>
</feature>
<feature type="transmembrane region" description="Helical" evidence="1">
    <location>
        <begin position="12"/>
        <end position="33"/>
    </location>
</feature>
<evidence type="ECO:0000313" key="2">
    <source>
        <dbReference type="EMBL" id="GGS30762.1"/>
    </source>
</evidence>
<dbReference type="Proteomes" id="UP000660680">
    <property type="component" value="Unassembled WGS sequence"/>
</dbReference>
<protein>
    <submittedName>
        <fullName evidence="2">Uncharacterized protein</fullName>
    </submittedName>
</protein>
<gene>
    <name evidence="2" type="ORF">GCM10010171_25480</name>
</gene>
<reference evidence="2" key="2">
    <citation type="submission" date="2020-09" db="EMBL/GenBank/DDBJ databases">
        <authorList>
            <person name="Sun Q."/>
            <person name="Ohkuma M."/>
        </authorList>
    </citation>
    <scope>NUCLEOTIDE SEQUENCE</scope>
    <source>
        <strain evidence="2">JCM 3276</strain>
    </source>
</reference>
<dbReference type="EMBL" id="BMRB01000002">
    <property type="protein sequence ID" value="GGS30762.1"/>
    <property type="molecule type" value="Genomic_DNA"/>
</dbReference>
<feature type="transmembrane region" description="Helical" evidence="1">
    <location>
        <begin position="140"/>
        <end position="159"/>
    </location>
</feature>
<comment type="caution">
    <text evidence="2">The sequence shown here is derived from an EMBL/GenBank/DDBJ whole genome shotgun (WGS) entry which is preliminary data.</text>
</comment>
<keyword evidence="1" id="KW-1133">Transmembrane helix</keyword>
<keyword evidence="1" id="KW-0812">Transmembrane</keyword>
<proteinExistence type="predicted"/>
<feature type="transmembrane region" description="Helical" evidence="1">
    <location>
        <begin position="93"/>
        <end position="120"/>
    </location>
</feature>
<feature type="transmembrane region" description="Helical" evidence="1">
    <location>
        <begin position="320"/>
        <end position="339"/>
    </location>
</feature>
<accession>A0A918GE34</accession>
<evidence type="ECO:0000313" key="3">
    <source>
        <dbReference type="Proteomes" id="UP000660680"/>
    </source>
</evidence>
<feature type="transmembrane region" description="Helical" evidence="1">
    <location>
        <begin position="288"/>
        <end position="308"/>
    </location>
</feature>
<evidence type="ECO:0000256" key="1">
    <source>
        <dbReference type="SAM" id="Phobius"/>
    </source>
</evidence>
<sequence>MQLTASRSDTARGALPAAVLMGASLLSLVGATWDIQWHEDVGPDTFFTVPHLLLYAGAAIAGLVSLAVVLSTTAAQRAGRPIDPAVGGRPVRIFGGIFTAPVGYVVSGTGATLFLLYGLWDLWWHSLYGFDAVIDSPPHIGLLLSDMITSIGLVIVLAAGRANRWLAWGTLAAVAMLFTSSTITVLGLGQLPGPVRWTNAGTAFLAVLLLSLAWGFLGRKGVLGAAGIVLALQLAFWWFAPWAARAYADAVGLSVRDYLDGVPVTPALVPFCLVLVAALMAALSRVPVLAGGIAGVVIVVCAPLQVMWLYDAPGPDPTRLIATCVAGALLGLLGGYLGARFGAMLRLTSGVRDA</sequence>
<dbReference type="RefSeq" id="WP_189210614.1">
    <property type="nucleotide sequence ID" value="NZ_BMRB01000002.1"/>
</dbReference>
<keyword evidence="3" id="KW-1185">Reference proteome</keyword>